<evidence type="ECO:0000256" key="3">
    <source>
        <dbReference type="ARBA" id="ARBA00022989"/>
    </source>
</evidence>
<keyword evidence="3 9" id="KW-1133">Transmembrane helix</keyword>
<evidence type="ECO:0000256" key="5">
    <source>
        <dbReference type="ARBA" id="ARBA00023136"/>
    </source>
</evidence>
<feature type="transmembrane region" description="Helical" evidence="9">
    <location>
        <begin position="122"/>
        <end position="143"/>
    </location>
</feature>
<sequence>MCSYGGLPHYDMYDIVNGSNETSAVYPVQEMSDCTLHDLQSSFILYILPTLVVIGTIGNILTVIVIKKTKLCEFSVGFYLYVYAIDNLLTLFVAYGLAWLSHIADIPEVENLSDWICRLWSFLYRMVMHSGIWFVTAALIDRYISVTHPDKAMAMCQVFMSKIAVLIILIGMVVISVHGMWTYELNYSGVCHPNLDDLHYKIWRWTSALCYTFVPMCILFVLSLMLLCGMCTRHQNPRVTMRDTDPSDLVTLVLSLAIIFLVLSLPATIVNIVYTNLSREYLQDYEYMNKFGIVQHVTNGLTCGNPVVLFFVCVFFSPSFRQEIKHLCLRWRKSTRSTAANEMKSNDGGGHLVESQSNDTLL</sequence>
<feature type="domain" description="G-protein coupled receptors family 1 profile" evidence="10">
    <location>
        <begin position="58"/>
        <end position="309"/>
    </location>
</feature>
<dbReference type="GO" id="GO:0005886">
    <property type="term" value="C:plasma membrane"/>
    <property type="evidence" value="ECO:0007669"/>
    <property type="project" value="TreeGrafter"/>
</dbReference>
<dbReference type="STRING" id="6573.A0A210PZ78"/>
<dbReference type="SUPFAM" id="SSF81321">
    <property type="entry name" value="Family A G protein-coupled receptor-like"/>
    <property type="match status" value="1"/>
</dbReference>
<feature type="transmembrane region" description="Helical" evidence="9">
    <location>
        <begin position="43"/>
        <end position="66"/>
    </location>
</feature>
<dbReference type="PROSITE" id="PS50262">
    <property type="entry name" value="G_PROTEIN_RECEP_F1_2"/>
    <property type="match status" value="1"/>
</dbReference>
<evidence type="ECO:0000259" key="10">
    <source>
        <dbReference type="PROSITE" id="PS50262"/>
    </source>
</evidence>
<dbReference type="EMBL" id="NEDP02005356">
    <property type="protein sequence ID" value="OWF41796.1"/>
    <property type="molecule type" value="Genomic_DNA"/>
</dbReference>
<dbReference type="Gene3D" id="1.20.1070.10">
    <property type="entry name" value="Rhodopsin 7-helix transmembrane proteins"/>
    <property type="match status" value="1"/>
</dbReference>
<keyword evidence="5 9" id="KW-0472">Membrane</keyword>
<dbReference type="PANTHER" id="PTHR24243">
    <property type="entry name" value="G-PROTEIN COUPLED RECEPTOR"/>
    <property type="match status" value="1"/>
</dbReference>
<dbReference type="GO" id="GO:0004930">
    <property type="term" value="F:G protein-coupled receptor activity"/>
    <property type="evidence" value="ECO:0007669"/>
    <property type="project" value="UniProtKB-KW"/>
</dbReference>
<feature type="transmembrane region" description="Helical" evidence="9">
    <location>
        <begin position="163"/>
        <end position="183"/>
    </location>
</feature>
<gene>
    <name evidence="11" type="ORF">KP79_PYT18039</name>
</gene>
<protein>
    <recommendedName>
        <fullName evidence="10">G-protein coupled receptors family 1 profile domain-containing protein</fullName>
    </recommendedName>
</protein>
<keyword evidence="7" id="KW-0807">Transducer</keyword>
<dbReference type="InterPro" id="IPR000276">
    <property type="entry name" value="GPCR_Rhodpsn"/>
</dbReference>
<comment type="subcellular location">
    <subcellularLocation>
        <location evidence="1">Membrane</location>
        <topology evidence="1">Multi-pass membrane protein</topology>
    </subcellularLocation>
</comment>
<proteinExistence type="predicted"/>
<organism evidence="11 12">
    <name type="scientific">Mizuhopecten yessoensis</name>
    <name type="common">Japanese scallop</name>
    <name type="synonym">Patinopecten yessoensis</name>
    <dbReference type="NCBI Taxonomy" id="6573"/>
    <lineage>
        <taxon>Eukaryota</taxon>
        <taxon>Metazoa</taxon>
        <taxon>Spiralia</taxon>
        <taxon>Lophotrochozoa</taxon>
        <taxon>Mollusca</taxon>
        <taxon>Bivalvia</taxon>
        <taxon>Autobranchia</taxon>
        <taxon>Pteriomorphia</taxon>
        <taxon>Pectinida</taxon>
        <taxon>Pectinoidea</taxon>
        <taxon>Pectinidae</taxon>
        <taxon>Mizuhopecten</taxon>
    </lineage>
</organism>
<dbReference type="Pfam" id="PF00001">
    <property type="entry name" value="7tm_1"/>
    <property type="match status" value="1"/>
</dbReference>
<evidence type="ECO:0000256" key="7">
    <source>
        <dbReference type="ARBA" id="ARBA00023224"/>
    </source>
</evidence>
<feature type="transmembrane region" description="Helical" evidence="9">
    <location>
        <begin position="78"/>
        <end position="102"/>
    </location>
</feature>
<evidence type="ECO:0000313" key="11">
    <source>
        <dbReference type="EMBL" id="OWF41796.1"/>
    </source>
</evidence>
<evidence type="ECO:0000256" key="6">
    <source>
        <dbReference type="ARBA" id="ARBA00023170"/>
    </source>
</evidence>
<comment type="caution">
    <text evidence="11">The sequence shown here is derived from an EMBL/GenBank/DDBJ whole genome shotgun (WGS) entry which is preliminary data.</text>
</comment>
<dbReference type="OrthoDB" id="9990906at2759"/>
<feature type="transmembrane region" description="Helical" evidence="9">
    <location>
        <begin position="249"/>
        <end position="273"/>
    </location>
</feature>
<keyword evidence="4" id="KW-0297">G-protein coupled receptor</keyword>
<evidence type="ECO:0000256" key="2">
    <source>
        <dbReference type="ARBA" id="ARBA00022692"/>
    </source>
</evidence>
<dbReference type="InterPro" id="IPR017452">
    <property type="entry name" value="GPCR_Rhodpsn_7TM"/>
</dbReference>
<keyword evidence="12" id="KW-1185">Reference proteome</keyword>
<feature type="region of interest" description="Disordered" evidence="8">
    <location>
        <begin position="340"/>
        <end position="362"/>
    </location>
</feature>
<evidence type="ECO:0000313" key="12">
    <source>
        <dbReference type="Proteomes" id="UP000242188"/>
    </source>
</evidence>
<keyword evidence="6" id="KW-0675">Receptor</keyword>
<dbReference type="PANTHER" id="PTHR24243:SF230">
    <property type="entry name" value="G-PROTEIN COUPLED RECEPTORS FAMILY 1 PROFILE DOMAIN-CONTAINING PROTEIN"/>
    <property type="match status" value="1"/>
</dbReference>
<feature type="transmembrane region" description="Helical" evidence="9">
    <location>
        <begin position="203"/>
        <end position="228"/>
    </location>
</feature>
<accession>A0A210PZ78</accession>
<evidence type="ECO:0000256" key="4">
    <source>
        <dbReference type="ARBA" id="ARBA00023040"/>
    </source>
</evidence>
<reference evidence="11 12" key="1">
    <citation type="journal article" date="2017" name="Nat. Ecol. Evol.">
        <title>Scallop genome provides insights into evolution of bilaterian karyotype and development.</title>
        <authorList>
            <person name="Wang S."/>
            <person name="Zhang J."/>
            <person name="Jiao W."/>
            <person name="Li J."/>
            <person name="Xun X."/>
            <person name="Sun Y."/>
            <person name="Guo X."/>
            <person name="Huan P."/>
            <person name="Dong B."/>
            <person name="Zhang L."/>
            <person name="Hu X."/>
            <person name="Sun X."/>
            <person name="Wang J."/>
            <person name="Zhao C."/>
            <person name="Wang Y."/>
            <person name="Wang D."/>
            <person name="Huang X."/>
            <person name="Wang R."/>
            <person name="Lv J."/>
            <person name="Li Y."/>
            <person name="Zhang Z."/>
            <person name="Liu B."/>
            <person name="Lu W."/>
            <person name="Hui Y."/>
            <person name="Liang J."/>
            <person name="Zhou Z."/>
            <person name="Hou R."/>
            <person name="Li X."/>
            <person name="Liu Y."/>
            <person name="Li H."/>
            <person name="Ning X."/>
            <person name="Lin Y."/>
            <person name="Zhao L."/>
            <person name="Xing Q."/>
            <person name="Dou J."/>
            <person name="Li Y."/>
            <person name="Mao J."/>
            <person name="Guo H."/>
            <person name="Dou H."/>
            <person name="Li T."/>
            <person name="Mu C."/>
            <person name="Jiang W."/>
            <person name="Fu Q."/>
            <person name="Fu X."/>
            <person name="Miao Y."/>
            <person name="Liu J."/>
            <person name="Yu Q."/>
            <person name="Li R."/>
            <person name="Liao H."/>
            <person name="Li X."/>
            <person name="Kong Y."/>
            <person name="Jiang Z."/>
            <person name="Chourrout D."/>
            <person name="Li R."/>
            <person name="Bao Z."/>
        </authorList>
    </citation>
    <scope>NUCLEOTIDE SEQUENCE [LARGE SCALE GENOMIC DNA]</scope>
    <source>
        <strain evidence="11 12">PY_sf001</strain>
    </source>
</reference>
<dbReference type="PRINTS" id="PR00237">
    <property type="entry name" value="GPCRRHODOPSN"/>
</dbReference>
<dbReference type="AlphaFoldDB" id="A0A210PZ78"/>
<evidence type="ECO:0000256" key="8">
    <source>
        <dbReference type="SAM" id="MobiDB-lite"/>
    </source>
</evidence>
<evidence type="ECO:0000256" key="1">
    <source>
        <dbReference type="ARBA" id="ARBA00004141"/>
    </source>
</evidence>
<evidence type="ECO:0000256" key="9">
    <source>
        <dbReference type="SAM" id="Phobius"/>
    </source>
</evidence>
<feature type="transmembrane region" description="Helical" evidence="9">
    <location>
        <begin position="293"/>
        <end position="316"/>
    </location>
</feature>
<name>A0A210PZ78_MIZYE</name>
<dbReference type="Proteomes" id="UP000242188">
    <property type="component" value="Unassembled WGS sequence"/>
</dbReference>
<keyword evidence="2 9" id="KW-0812">Transmembrane</keyword>